<dbReference type="RefSeq" id="WP_161780423.1">
    <property type="nucleotide sequence ID" value="NZ_JAALEG010000006.1"/>
</dbReference>
<dbReference type="EMBL" id="BLAH01000172">
    <property type="protein sequence ID" value="GES40036.1"/>
    <property type="molecule type" value="Genomic_DNA"/>
</dbReference>
<reference evidence="1 2" key="1">
    <citation type="journal article" date="2018" name="Biodegradation">
        <title>1,4-Dioxane degradation characteristics of Rhodococcus aetherivorans JCM 14343.</title>
        <authorList>
            <person name="Inoue D."/>
            <person name="Tsunoda T."/>
            <person name="Yamamoto N."/>
            <person name="Ike M."/>
            <person name="Sei K."/>
        </authorList>
    </citation>
    <scope>NUCLEOTIDE SEQUENCE [LARGE SCALE GENOMIC DNA]</scope>
    <source>
        <strain evidence="1 2">JCM 14343</strain>
    </source>
</reference>
<evidence type="ECO:0000313" key="2">
    <source>
        <dbReference type="Proteomes" id="UP000325466"/>
    </source>
</evidence>
<name>A0ABQ0YUE4_9NOCA</name>
<accession>A0ABQ0YUE4</accession>
<sequence>MGPQDTYVRQHWKSDASPADLANRLSKHSQLADIIGELQRGTDAAG</sequence>
<organism evidence="1 2">
    <name type="scientific">Rhodococcus aetherivorans</name>
    <dbReference type="NCBI Taxonomy" id="191292"/>
    <lineage>
        <taxon>Bacteria</taxon>
        <taxon>Bacillati</taxon>
        <taxon>Actinomycetota</taxon>
        <taxon>Actinomycetes</taxon>
        <taxon>Mycobacteriales</taxon>
        <taxon>Nocardiaceae</taxon>
        <taxon>Rhodococcus</taxon>
    </lineage>
</organism>
<keyword evidence="2" id="KW-1185">Reference proteome</keyword>
<evidence type="ECO:0000313" key="1">
    <source>
        <dbReference type="EMBL" id="GES40036.1"/>
    </source>
</evidence>
<protein>
    <submittedName>
        <fullName evidence="1">Uncharacterized protein</fullName>
    </submittedName>
</protein>
<dbReference type="Proteomes" id="UP000325466">
    <property type="component" value="Unassembled WGS sequence"/>
</dbReference>
<gene>
    <name evidence="1" type="ORF">RAJCM14343_5314</name>
</gene>
<comment type="caution">
    <text evidence="1">The sequence shown here is derived from an EMBL/GenBank/DDBJ whole genome shotgun (WGS) entry which is preliminary data.</text>
</comment>
<proteinExistence type="predicted"/>